<evidence type="ECO:0000256" key="6">
    <source>
        <dbReference type="ARBA" id="ARBA00023157"/>
    </source>
</evidence>
<dbReference type="InterPro" id="IPR018484">
    <property type="entry name" value="FGGY_N"/>
</dbReference>
<evidence type="ECO:0000259" key="8">
    <source>
        <dbReference type="Pfam" id="PF00370"/>
    </source>
</evidence>
<dbReference type="EC" id="2.7.1.5" evidence="10"/>
<dbReference type="GO" id="GO:0005524">
    <property type="term" value="F:ATP binding"/>
    <property type="evidence" value="ECO:0007669"/>
    <property type="project" value="UniProtKB-KW"/>
</dbReference>
<dbReference type="Proteomes" id="UP000317648">
    <property type="component" value="Chromosome"/>
</dbReference>
<keyword evidence="11" id="KW-1185">Reference proteome</keyword>
<evidence type="ECO:0000256" key="2">
    <source>
        <dbReference type="ARBA" id="ARBA00022679"/>
    </source>
</evidence>
<dbReference type="InterPro" id="IPR013449">
    <property type="entry name" value="Rhamnulokinase"/>
</dbReference>
<sequence length="499" mass="54679">MTATARVYLAIDLGASSGRVLAGLFDGKRLQLEEVHRFENGGVRAAGRMYWNVLRLWREIQNGLRAASAKFGDAIVSIGVDTWGVDFCLLGRNDELLGNPFHYRDPQTQGILDKAFGIVSREEIFEATGLQFMEFNSLYQLLAMKLQDSPLLNMADSFLMMPDLFHWLLTGQKCNEMTNASTTQFFNPQTGGWATDLLDNFDLPSHILCDLRQPGDVLGPLREGLAAELGLPGVQVVLPGTHDTASAVMAAPAASKPAARPDWCYISSGTWSLMGAETPQPKVNAKCLELNFTNEGGVGGSTRLLKNIAGLWLVQECRRTWREQGHEYGWGELIRRASDSLPLQSLVNPDDARFTSPRSMPEALSAFCQETGQPAPQTEGAVIRCALESLALRYRMGLDWLEELVGGTLDTIHIIGGGTQNQLLNQMAADACNRRVVAGPVEATALGNVMMQAIAAGDVGSIAEAREVIRKSFEVQTYEPKNPTLWNDAFDRFVKITAQ</sequence>
<feature type="domain" description="Carbohydrate kinase FGGY N-terminal" evidence="8">
    <location>
        <begin position="7"/>
        <end position="249"/>
    </location>
</feature>
<evidence type="ECO:0000256" key="5">
    <source>
        <dbReference type="ARBA" id="ARBA00022840"/>
    </source>
</evidence>
<dbReference type="KEGG" id="lcre:Pla8534_37220"/>
<evidence type="ECO:0000313" key="11">
    <source>
        <dbReference type="Proteomes" id="UP000317648"/>
    </source>
</evidence>
<evidence type="ECO:0000256" key="4">
    <source>
        <dbReference type="ARBA" id="ARBA00022777"/>
    </source>
</evidence>
<dbReference type="Pfam" id="PF00370">
    <property type="entry name" value="FGGY_N"/>
    <property type="match status" value="1"/>
</dbReference>
<dbReference type="EMBL" id="CP036433">
    <property type="protein sequence ID" value="QDU95903.1"/>
    <property type="molecule type" value="Genomic_DNA"/>
</dbReference>
<reference evidence="10 11" key="1">
    <citation type="submission" date="2019-02" db="EMBL/GenBank/DDBJ databases">
        <title>Deep-cultivation of Planctomycetes and their phenomic and genomic characterization uncovers novel biology.</title>
        <authorList>
            <person name="Wiegand S."/>
            <person name="Jogler M."/>
            <person name="Boedeker C."/>
            <person name="Pinto D."/>
            <person name="Vollmers J."/>
            <person name="Rivas-Marin E."/>
            <person name="Kohn T."/>
            <person name="Peeters S.H."/>
            <person name="Heuer A."/>
            <person name="Rast P."/>
            <person name="Oberbeckmann S."/>
            <person name="Bunk B."/>
            <person name="Jeske O."/>
            <person name="Meyerdierks A."/>
            <person name="Storesund J.E."/>
            <person name="Kallscheuer N."/>
            <person name="Luecker S."/>
            <person name="Lage O.M."/>
            <person name="Pohl T."/>
            <person name="Merkel B.J."/>
            <person name="Hornburger P."/>
            <person name="Mueller R.-W."/>
            <person name="Bruemmer F."/>
            <person name="Labrenz M."/>
            <person name="Spormann A.M."/>
            <person name="Op den Camp H."/>
            <person name="Overmann J."/>
            <person name="Amann R."/>
            <person name="Jetten M.S.M."/>
            <person name="Mascher T."/>
            <person name="Medema M.H."/>
            <person name="Devos D.P."/>
            <person name="Kaster A.-K."/>
            <person name="Ovreas L."/>
            <person name="Rohde M."/>
            <person name="Galperin M.Y."/>
            <person name="Jogler C."/>
        </authorList>
    </citation>
    <scope>NUCLEOTIDE SEQUENCE [LARGE SCALE GENOMIC DNA]</scope>
    <source>
        <strain evidence="10 11">Pla85_3_4</strain>
    </source>
</reference>
<dbReference type="GO" id="GO:0005829">
    <property type="term" value="C:cytosol"/>
    <property type="evidence" value="ECO:0007669"/>
    <property type="project" value="TreeGrafter"/>
</dbReference>
<dbReference type="PANTHER" id="PTHR10196:SF93">
    <property type="entry name" value="L-RHAMNULOKINASE"/>
    <property type="match status" value="1"/>
</dbReference>
<evidence type="ECO:0000256" key="3">
    <source>
        <dbReference type="ARBA" id="ARBA00022741"/>
    </source>
</evidence>
<dbReference type="GO" id="GO:0004370">
    <property type="term" value="F:glycerol kinase activity"/>
    <property type="evidence" value="ECO:0007669"/>
    <property type="project" value="TreeGrafter"/>
</dbReference>
<feature type="domain" description="Carbohydrate kinase FGGY C-terminal" evidence="9">
    <location>
        <begin position="264"/>
        <end position="456"/>
    </location>
</feature>
<dbReference type="PIRSF" id="PIRSF000538">
    <property type="entry name" value="GlpK"/>
    <property type="match status" value="1"/>
</dbReference>
<keyword evidence="4 10" id="KW-0418">Kinase</keyword>
<dbReference type="Gene3D" id="3.30.420.40">
    <property type="match status" value="2"/>
</dbReference>
<evidence type="ECO:0000256" key="1">
    <source>
        <dbReference type="ARBA" id="ARBA00009156"/>
    </source>
</evidence>
<dbReference type="InterPro" id="IPR043129">
    <property type="entry name" value="ATPase_NBD"/>
</dbReference>
<dbReference type="InterPro" id="IPR000577">
    <property type="entry name" value="Carb_kinase_FGGY"/>
</dbReference>
<dbReference type="GO" id="GO:0006071">
    <property type="term" value="P:glycerol metabolic process"/>
    <property type="evidence" value="ECO:0007669"/>
    <property type="project" value="TreeGrafter"/>
</dbReference>
<dbReference type="OrthoDB" id="9761504at2"/>
<dbReference type="GO" id="GO:0019301">
    <property type="term" value="P:rhamnose catabolic process"/>
    <property type="evidence" value="ECO:0007669"/>
    <property type="project" value="InterPro"/>
</dbReference>
<dbReference type="AlphaFoldDB" id="A0A518DVQ2"/>
<evidence type="ECO:0000259" key="9">
    <source>
        <dbReference type="Pfam" id="PF02782"/>
    </source>
</evidence>
<dbReference type="InterPro" id="IPR018485">
    <property type="entry name" value="FGGY_C"/>
</dbReference>
<protein>
    <submittedName>
        <fullName evidence="10">Rhamnulokinase</fullName>
        <ecNumber evidence="10">2.7.1.5</ecNumber>
    </submittedName>
</protein>
<evidence type="ECO:0000313" key="10">
    <source>
        <dbReference type="EMBL" id="QDU95903.1"/>
    </source>
</evidence>
<keyword evidence="6" id="KW-1015">Disulfide bond</keyword>
<dbReference type="PANTHER" id="PTHR10196">
    <property type="entry name" value="SUGAR KINASE"/>
    <property type="match status" value="1"/>
</dbReference>
<keyword evidence="7" id="KW-0684">Rhamnose metabolism</keyword>
<proteinExistence type="inferred from homology"/>
<dbReference type="RefSeq" id="WP_145054588.1">
    <property type="nucleotide sequence ID" value="NZ_CP036433.1"/>
</dbReference>
<dbReference type="SUPFAM" id="SSF53067">
    <property type="entry name" value="Actin-like ATPase domain"/>
    <property type="match status" value="2"/>
</dbReference>
<name>A0A518DVQ2_9BACT</name>
<keyword evidence="3" id="KW-0547">Nucleotide-binding</keyword>
<gene>
    <name evidence="10" type="primary">rhaB</name>
    <name evidence="10" type="ORF">Pla8534_37220</name>
</gene>
<organism evidence="10 11">
    <name type="scientific">Lignipirellula cremea</name>
    <dbReference type="NCBI Taxonomy" id="2528010"/>
    <lineage>
        <taxon>Bacteria</taxon>
        <taxon>Pseudomonadati</taxon>
        <taxon>Planctomycetota</taxon>
        <taxon>Planctomycetia</taxon>
        <taxon>Pirellulales</taxon>
        <taxon>Pirellulaceae</taxon>
        <taxon>Lignipirellula</taxon>
    </lineage>
</organism>
<dbReference type="Pfam" id="PF02782">
    <property type="entry name" value="FGGY_C"/>
    <property type="match status" value="1"/>
</dbReference>
<dbReference type="CDD" id="cd07771">
    <property type="entry name" value="ASKHA_NBD_FGGY_RhaB-like"/>
    <property type="match status" value="1"/>
</dbReference>
<evidence type="ECO:0000256" key="7">
    <source>
        <dbReference type="ARBA" id="ARBA00023308"/>
    </source>
</evidence>
<keyword evidence="2 10" id="KW-0808">Transferase</keyword>
<comment type="similarity">
    <text evidence="1">Belongs to the FGGY kinase family.</text>
</comment>
<keyword evidence="5" id="KW-0067">ATP-binding</keyword>
<accession>A0A518DVQ2</accession>
<dbReference type="GO" id="GO:0008993">
    <property type="term" value="F:rhamnulokinase activity"/>
    <property type="evidence" value="ECO:0007669"/>
    <property type="project" value="UniProtKB-EC"/>
</dbReference>